<evidence type="ECO:0000313" key="2">
    <source>
        <dbReference type="EMBL" id="VAW79630.1"/>
    </source>
</evidence>
<organism evidence="2">
    <name type="scientific">hydrothermal vent metagenome</name>
    <dbReference type="NCBI Taxonomy" id="652676"/>
    <lineage>
        <taxon>unclassified sequences</taxon>
        <taxon>metagenomes</taxon>
        <taxon>ecological metagenomes</taxon>
    </lineage>
</organism>
<dbReference type="AlphaFoldDB" id="A0A3B0YSF3"/>
<protein>
    <submittedName>
        <fullName evidence="2">Uncharacterized protein</fullName>
    </submittedName>
</protein>
<reference evidence="2" key="1">
    <citation type="submission" date="2018-06" db="EMBL/GenBank/DDBJ databases">
        <authorList>
            <person name="Zhirakovskaya E."/>
        </authorList>
    </citation>
    <scope>NUCLEOTIDE SEQUENCE</scope>
</reference>
<gene>
    <name evidence="2" type="ORF">MNBD_GAMMA12-2329</name>
</gene>
<accession>A0A3B0YSF3</accession>
<feature type="region of interest" description="Disordered" evidence="1">
    <location>
        <begin position="177"/>
        <end position="200"/>
    </location>
</feature>
<proteinExistence type="predicted"/>
<dbReference type="EMBL" id="UOFL01000176">
    <property type="protein sequence ID" value="VAW79630.1"/>
    <property type="molecule type" value="Genomic_DNA"/>
</dbReference>
<sequence>MFKYPQLKLGQIGVLSLIASLLFLVTVSSTANAASCGKQYRVSAGVLKHYTNRKTGKPDVRIGNYTTRIPLFRRAKLNPYYFGVLIRPRHRRPYTIEVTYEVPHTNKINSSYFKSVTRKGHSLVLREKEVTVTGKGAVRMRLSVGDQPGIYKARVKVNKRLCRVVSFRVYKNIIRKKSRRKKRRKNRKSRSKKQASKKSS</sequence>
<name>A0A3B0YSF3_9ZZZZ</name>
<evidence type="ECO:0000256" key="1">
    <source>
        <dbReference type="SAM" id="MobiDB-lite"/>
    </source>
</evidence>